<feature type="compositionally biased region" description="Basic and acidic residues" evidence="1">
    <location>
        <begin position="11"/>
        <end position="24"/>
    </location>
</feature>
<evidence type="ECO:0000313" key="2">
    <source>
        <dbReference type="EMBL" id="CAA9446024.1"/>
    </source>
</evidence>
<evidence type="ECO:0000256" key="1">
    <source>
        <dbReference type="SAM" id="MobiDB-lite"/>
    </source>
</evidence>
<dbReference type="GO" id="GO:0005840">
    <property type="term" value="C:ribosome"/>
    <property type="evidence" value="ECO:0007669"/>
    <property type="project" value="UniProtKB-KW"/>
</dbReference>
<dbReference type="EMBL" id="CADCVB010000186">
    <property type="protein sequence ID" value="CAA9446024.1"/>
    <property type="molecule type" value="Genomic_DNA"/>
</dbReference>
<proteinExistence type="predicted"/>
<gene>
    <name evidence="2" type="ORF">AVDCRST_MAG78-2884</name>
</gene>
<name>A0A6J4QIQ9_9ACTN</name>
<feature type="region of interest" description="Disordered" evidence="1">
    <location>
        <begin position="1"/>
        <end position="106"/>
    </location>
</feature>
<feature type="non-terminal residue" evidence="2">
    <location>
        <position position="106"/>
    </location>
</feature>
<feature type="compositionally biased region" description="Basic residues" evidence="1">
    <location>
        <begin position="1"/>
        <end position="10"/>
    </location>
</feature>
<accession>A0A6J4QIQ9</accession>
<feature type="compositionally biased region" description="Basic residues" evidence="1">
    <location>
        <begin position="47"/>
        <end position="62"/>
    </location>
</feature>
<sequence>AHSHTRARRGAGREHRRAFSDYHRAHGRRGWRGKQLGPAQAGVRDRQPRRRLLLRYAVHRGRANADGAQAHPARLGRHLAAHDREAPTDVRSQAAARAGDGRGLGL</sequence>
<protein>
    <submittedName>
        <fullName evidence="2">SSU ribosomal protein S6p</fullName>
    </submittedName>
</protein>
<keyword evidence="2" id="KW-0689">Ribosomal protein</keyword>
<keyword evidence="2" id="KW-0687">Ribonucleoprotein</keyword>
<feature type="non-terminal residue" evidence="2">
    <location>
        <position position="1"/>
    </location>
</feature>
<organism evidence="2">
    <name type="scientific">uncultured Rubrobacteraceae bacterium</name>
    <dbReference type="NCBI Taxonomy" id="349277"/>
    <lineage>
        <taxon>Bacteria</taxon>
        <taxon>Bacillati</taxon>
        <taxon>Actinomycetota</taxon>
        <taxon>Rubrobacteria</taxon>
        <taxon>Rubrobacterales</taxon>
        <taxon>Rubrobacteraceae</taxon>
        <taxon>environmental samples</taxon>
    </lineage>
</organism>
<reference evidence="2" key="1">
    <citation type="submission" date="2020-02" db="EMBL/GenBank/DDBJ databases">
        <authorList>
            <person name="Meier V. D."/>
        </authorList>
    </citation>
    <scope>NUCLEOTIDE SEQUENCE</scope>
    <source>
        <strain evidence="2">AVDCRST_MAG78</strain>
    </source>
</reference>
<dbReference type="AlphaFoldDB" id="A0A6J4QIQ9"/>